<reference evidence="2" key="1">
    <citation type="journal article" date="2014" name="Front. Microbiol.">
        <title>High frequency of phylogenetically diverse reductive dehalogenase-homologous genes in deep subseafloor sedimentary metagenomes.</title>
        <authorList>
            <person name="Kawai M."/>
            <person name="Futagami T."/>
            <person name="Toyoda A."/>
            <person name="Takaki Y."/>
            <person name="Nishi S."/>
            <person name="Hori S."/>
            <person name="Arai W."/>
            <person name="Tsubouchi T."/>
            <person name="Morono Y."/>
            <person name="Uchiyama I."/>
            <person name="Ito T."/>
            <person name="Fujiyama A."/>
            <person name="Inagaki F."/>
            <person name="Takami H."/>
        </authorList>
    </citation>
    <scope>NUCLEOTIDE SEQUENCE</scope>
    <source>
        <strain evidence="2">Expedition CK06-06</strain>
    </source>
</reference>
<protein>
    <submittedName>
        <fullName evidence="2">Uncharacterized protein</fullName>
    </submittedName>
</protein>
<feature type="compositionally biased region" description="Gly residues" evidence="1">
    <location>
        <begin position="94"/>
        <end position="103"/>
    </location>
</feature>
<feature type="region of interest" description="Disordered" evidence="1">
    <location>
        <begin position="69"/>
        <end position="103"/>
    </location>
</feature>
<proteinExistence type="predicted"/>
<evidence type="ECO:0000313" key="2">
    <source>
        <dbReference type="EMBL" id="GAG37530.1"/>
    </source>
</evidence>
<feature type="non-terminal residue" evidence="2">
    <location>
        <position position="1"/>
    </location>
</feature>
<dbReference type="EMBL" id="BARS01044564">
    <property type="protein sequence ID" value="GAG37530.1"/>
    <property type="molecule type" value="Genomic_DNA"/>
</dbReference>
<accession>X0X3E8</accession>
<gene>
    <name evidence="2" type="ORF">S01H1_67303</name>
</gene>
<evidence type="ECO:0000256" key="1">
    <source>
        <dbReference type="SAM" id="MobiDB-lite"/>
    </source>
</evidence>
<dbReference type="InterPro" id="IPR002852">
    <property type="entry name" value="UPF0251"/>
</dbReference>
<organism evidence="2">
    <name type="scientific">marine sediment metagenome</name>
    <dbReference type="NCBI Taxonomy" id="412755"/>
    <lineage>
        <taxon>unclassified sequences</taxon>
        <taxon>metagenomes</taxon>
        <taxon>ecological metagenomes</taxon>
    </lineage>
</organism>
<sequence length="103" mass="11287">RISRPTFHRILGSARQKIADGFINGKAIRIEGGNFALASQRFRCRGDGHEWRVSFEALVSRLPLACPRCDSPSVGPVRPRSPALRGQGRRRGRGGGPWQGGKP</sequence>
<comment type="caution">
    <text evidence="2">The sequence shown here is derived from an EMBL/GenBank/DDBJ whole genome shotgun (WGS) entry which is preliminary data.</text>
</comment>
<feature type="compositionally biased region" description="Low complexity" evidence="1">
    <location>
        <begin position="71"/>
        <end position="86"/>
    </location>
</feature>
<dbReference type="AlphaFoldDB" id="X0X3E8"/>
<name>X0X3E8_9ZZZZ</name>
<dbReference type="Pfam" id="PF02001">
    <property type="entry name" value="DUF134"/>
    <property type="match status" value="1"/>
</dbReference>